<dbReference type="InterPro" id="IPR013083">
    <property type="entry name" value="Znf_RING/FYVE/PHD"/>
</dbReference>
<evidence type="ECO:0000256" key="5">
    <source>
        <dbReference type="SAM" id="Coils"/>
    </source>
</evidence>
<name>A0A0B2UTE6_TOXCA</name>
<sequence>MTEAERRSFIAYAASRGPGKRQIKPNTAVLLAASANEADDDDDEDFVAEEKMSVNSSNSDAETKSSSSDEDESGSDSESDDESEDEDEEVESKEKDDSESSEDDSDEHEQVALICALCLNQRESVSKEEVIQCDKCGLAVHENCYMVDSTEDTDSTLSSGVTEPWFCEPCLYGLRSPPYCELCPNRYGAFKRSDIGGGWVHLVCALYTPGVTFGDIDHLSAVSWQEMDYKLFGKKVSSKSNCAKFYKQEEERMRVMHRRVLTQREEKKRQRGLVKHKKLFRSLEGISIAWPEHDNKRPRLLNTSPIFLDLFRDKAAGTGVSHEEFERSFKQVDGAELPFLPPGFSHEFLSYFLAREKVMSAEQIRLRELETEGEELRKQQSALEKELAEVERTMAERVQSPTRELRILQDWYSTMVALGVKKIKKPAAPAREFSPAKQQRAPNTPVGNASTSSLPSRSKSGRRKRNGRVSGSSPTLDDSKSIAPIASFERTPPPMCSICHKSTEQHLLVLCDVCMKHYHLACLDPPLSKMPKKSRNYGWECSMCAEDSDDDGEDSSDEHSVSGSEGSRSARKLRDRTSMNEKRKEEQQVLRGCGHGGSTLSDICAKFYKQEEERMRVMHRRVLTQREEKKRQRGLVKHKKLFRSLEGISIAWPEHDNKRPRLLNTSPIFLDLFRDKAAGTGVSHEEFERSFKQVDGAELPFLPPGFSHEFLSYFLAREKVMSAEQIRLRELETEGEELRKQQSALEKELAEVERTMAERVQSPTRELRILQDWYSTMVALGVKKIKKPAAPAREFSPAKQQRAPNTPVGNASTSSLPSRSKSGRRKRNGRVSGSSPTLDDSKSIAPIASFERTPPPMCSICHKSTEQHLLVLCDVCMKHYHLACLDPPLSKMPKKSRNYGWECSMCAEDSDDDGEDSSDEHSVSGSEGSRSARKLRDRTSMNEKRKEEQQVSGSEGSRSARKLRDRTSMNEKRKEEQQALQHAFRSVMASHRRQPIKRLRRSSKTAAGEVHTKRAIMSPLSIVVNDGGEGSSMALDGSPHTPSERSLTSPVVKRSRICSTNATVQRLNGSLVKMNGVRKNSLEASPRKSDVGTMCTPKEGRRASLPSGIKRSGTLPPSSPGFKISDKGRFTNGLLAMISPR</sequence>
<dbReference type="PANTHER" id="PTHR47672">
    <property type="entry name" value="E3 UBIQUITIN-PROTEIN LIGASE SNT2"/>
    <property type="match status" value="1"/>
</dbReference>
<feature type="domain" description="PHD-type" evidence="7">
    <location>
        <begin position="112"/>
        <end position="173"/>
    </location>
</feature>
<dbReference type="GO" id="GO:0004842">
    <property type="term" value="F:ubiquitin-protein transferase activity"/>
    <property type="evidence" value="ECO:0007669"/>
    <property type="project" value="TreeGrafter"/>
</dbReference>
<feature type="compositionally biased region" description="Polar residues" evidence="6">
    <location>
        <begin position="436"/>
        <end position="449"/>
    </location>
</feature>
<feature type="region of interest" description="Disordered" evidence="6">
    <location>
        <begin position="910"/>
        <end position="1053"/>
    </location>
</feature>
<feature type="region of interest" description="Disordered" evidence="6">
    <location>
        <begin position="429"/>
        <end position="483"/>
    </location>
</feature>
<dbReference type="SMART" id="SM00184">
    <property type="entry name" value="RING"/>
    <property type="match status" value="3"/>
</dbReference>
<reference evidence="8 9" key="1">
    <citation type="submission" date="2014-11" db="EMBL/GenBank/DDBJ databases">
        <title>Genetic blueprint of the zoonotic pathogen Toxocara canis.</title>
        <authorList>
            <person name="Zhu X.-Q."/>
            <person name="Korhonen P.K."/>
            <person name="Cai H."/>
            <person name="Young N.D."/>
            <person name="Nejsum P."/>
            <person name="von Samson-Himmelstjerna G."/>
            <person name="Boag P.R."/>
            <person name="Tan P."/>
            <person name="Li Q."/>
            <person name="Min J."/>
            <person name="Yang Y."/>
            <person name="Wang X."/>
            <person name="Fang X."/>
            <person name="Hall R.S."/>
            <person name="Hofmann A."/>
            <person name="Sternberg P.W."/>
            <person name="Jex A.R."/>
            <person name="Gasser R.B."/>
        </authorList>
    </citation>
    <scope>NUCLEOTIDE SEQUENCE [LARGE SCALE GENOMIC DNA]</scope>
    <source>
        <strain evidence="8">PN_DK_2014</strain>
    </source>
</reference>
<evidence type="ECO:0000256" key="1">
    <source>
        <dbReference type="ARBA" id="ARBA00022723"/>
    </source>
</evidence>
<feature type="domain" description="PHD-type" evidence="7">
    <location>
        <begin position="493"/>
        <end position="547"/>
    </location>
</feature>
<dbReference type="InterPro" id="IPR001841">
    <property type="entry name" value="Znf_RING"/>
</dbReference>
<feature type="domain" description="PHD-type" evidence="7">
    <location>
        <begin position="855"/>
        <end position="909"/>
    </location>
</feature>
<dbReference type="InterPro" id="IPR019787">
    <property type="entry name" value="Znf_PHD-finger"/>
</dbReference>
<feature type="compositionally biased region" description="Polar residues" evidence="6">
    <location>
        <begin position="1040"/>
        <end position="1049"/>
    </location>
</feature>
<evidence type="ECO:0000256" key="2">
    <source>
        <dbReference type="ARBA" id="ARBA00022771"/>
    </source>
</evidence>
<dbReference type="InterPro" id="IPR029617">
    <property type="entry name" value="Snt2"/>
</dbReference>
<proteinExistence type="predicted"/>
<evidence type="ECO:0000256" key="3">
    <source>
        <dbReference type="ARBA" id="ARBA00022833"/>
    </source>
</evidence>
<dbReference type="OrthoDB" id="336088at2759"/>
<dbReference type="GO" id="GO:0008270">
    <property type="term" value="F:zinc ion binding"/>
    <property type="evidence" value="ECO:0007669"/>
    <property type="project" value="UniProtKB-KW"/>
</dbReference>
<dbReference type="Gene3D" id="2.30.30.1150">
    <property type="match status" value="2"/>
</dbReference>
<keyword evidence="3" id="KW-0862">Zinc</keyword>
<dbReference type="InterPro" id="IPR019786">
    <property type="entry name" value="Zinc_finger_PHD-type_CS"/>
</dbReference>
<feature type="region of interest" description="Disordered" evidence="6">
    <location>
        <begin position="549"/>
        <end position="593"/>
    </location>
</feature>
<evidence type="ECO:0000313" key="8">
    <source>
        <dbReference type="EMBL" id="KHN72519.1"/>
    </source>
</evidence>
<feature type="compositionally biased region" description="Basic and acidic residues" evidence="6">
    <location>
        <begin position="965"/>
        <end position="977"/>
    </location>
</feature>
<dbReference type="Pfam" id="PF00628">
    <property type="entry name" value="PHD"/>
    <property type="match status" value="3"/>
</dbReference>
<dbReference type="AlphaFoldDB" id="A0A0B2UTE6"/>
<evidence type="ECO:0000313" key="9">
    <source>
        <dbReference type="Proteomes" id="UP000031036"/>
    </source>
</evidence>
<feature type="compositionally biased region" description="Acidic residues" evidence="6">
    <location>
        <begin position="37"/>
        <end position="47"/>
    </location>
</feature>
<protein>
    <submittedName>
        <fullName evidence="8">PHD finger protein 14</fullName>
    </submittedName>
</protein>
<keyword evidence="1" id="KW-0479">Metal-binding</keyword>
<dbReference type="InterPro" id="IPR011011">
    <property type="entry name" value="Znf_FYVE_PHD"/>
</dbReference>
<evidence type="ECO:0000256" key="6">
    <source>
        <dbReference type="SAM" id="MobiDB-lite"/>
    </source>
</evidence>
<feature type="compositionally biased region" description="Basic and acidic residues" evidence="6">
    <location>
        <begin position="937"/>
        <end position="949"/>
    </location>
</feature>
<comment type="caution">
    <text evidence="8">The sequence shown here is derived from an EMBL/GenBank/DDBJ whole genome shotgun (WGS) entry which is preliminary data.</text>
</comment>
<dbReference type="SUPFAM" id="SSF57903">
    <property type="entry name" value="FYVE/PHD zinc finger"/>
    <property type="match status" value="3"/>
</dbReference>
<dbReference type="EMBL" id="JPKZ01003248">
    <property type="protein sequence ID" value="KHN72519.1"/>
    <property type="molecule type" value="Genomic_DNA"/>
</dbReference>
<dbReference type="GO" id="GO:0048189">
    <property type="term" value="C:Lid2 complex"/>
    <property type="evidence" value="ECO:0007669"/>
    <property type="project" value="TreeGrafter"/>
</dbReference>
<feature type="region of interest" description="Disordered" evidence="6">
    <location>
        <begin position="791"/>
        <end position="845"/>
    </location>
</feature>
<feature type="compositionally biased region" description="Low complexity" evidence="6">
    <location>
        <begin position="56"/>
        <end position="66"/>
    </location>
</feature>
<feature type="coiled-coil region" evidence="5">
    <location>
        <begin position="721"/>
        <end position="758"/>
    </location>
</feature>
<keyword evidence="5" id="KW-0175">Coiled coil</keyword>
<evidence type="ECO:0000256" key="4">
    <source>
        <dbReference type="PROSITE-ProRule" id="PRU00146"/>
    </source>
</evidence>
<dbReference type="Proteomes" id="UP000031036">
    <property type="component" value="Unassembled WGS sequence"/>
</dbReference>
<feature type="coiled-coil region" evidence="5">
    <location>
        <begin position="359"/>
        <end position="396"/>
    </location>
</feature>
<organism evidence="8 9">
    <name type="scientific">Toxocara canis</name>
    <name type="common">Canine roundworm</name>
    <dbReference type="NCBI Taxonomy" id="6265"/>
    <lineage>
        <taxon>Eukaryota</taxon>
        <taxon>Metazoa</taxon>
        <taxon>Ecdysozoa</taxon>
        <taxon>Nematoda</taxon>
        <taxon>Chromadorea</taxon>
        <taxon>Rhabditida</taxon>
        <taxon>Spirurina</taxon>
        <taxon>Ascaridomorpha</taxon>
        <taxon>Ascaridoidea</taxon>
        <taxon>Toxocaridae</taxon>
        <taxon>Toxocara</taxon>
    </lineage>
</organism>
<accession>A0A0B2UTE6</accession>
<feature type="compositionally biased region" description="Polar residues" evidence="6">
    <location>
        <begin position="798"/>
        <end position="811"/>
    </location>
</feature>
<dbReference type="SMART" id="SM00249">
    <property type="entry name" value="PHD"/>
    <property type="match status" value="3"/>
</dbReference>
<feature type="region of interest" description="Disordered" evidence="6">
    <location>
        <begin position="34"/>
        <end position="107"/>
    </location>
</feature>
<feature type="compositionally biased region" description="Acidic residues" evidence="6">
    <location>
        <begin position="68"/>
        <end position="91"/>
    </location>
</feature>
<dbReference type="InterPro" id="IPR001965">
    <property type="entry name" value="Znf_PHD"/>
</dbReference>
<dbReference type="CDD" id="cd15561">
    <property type="entry name" value="PHD1_PHF14"/>
    <property type="match status" value="1"/>
</dbReference>
<feature type="region of interest" description="Disordered" evidence="6">
    <location>
        <begin position="1081"/>
        <end position="1127"/>
    </location>
</feature>
<dbReference type="GO" id="GO:0036205">
    <property type="term" value="P:histone catabolic process"/>
    <property type="evidence" value="ECO:0007669"/>
    <property type="project" value="TreeGrafter"/>
</dbReference>
<dbReference type="PROSITE" id="PS01359">
    <property type="entry name" value="ZF_PHD_1"/>
    <property type="match status" value="3"/>
</dbReference>
<keyword evidence="9" id="KW-1185">Reference proteome</keyword>
<feature type="compositionally biased region" description="Basic residues" evidence="6">
    <location>
        <begin position="990"/>
        <end position="1003"/>
    </location>
</feature>
<gene>
    <name evidence="8" type="primary">PHF14</name>
    <name evidence="8" type="ORF">Tcan_14751</name>
</gene>
<feature type="compositionally biased region" description="Basic and acidic residues" evidence="6">
    <location>
        <begin position="575"/>
        <end position="588"/>
    </location>
</feature>
<dbReference type="PANTHER" id="PTHR47672:SF1">
    <property type="entry name" value="E3 UBIQUITIN-PROTEIN LIGASE SNT2"/>
    <property type="match status" value="1"/>
</dbReference>
<dbReference type="PROSITE" id="PS50016">
    <property type="entry name" value="ZF_PHD_2"/>
    <property type="match status" value="3"/>
</dbReference>
<dbReference type="OMA" id="HELCYGI"/>
<dbReference type="CDD" id="cd15562">
    <property type="entry name" value="PHD2_PHF14"/>
    <property type="match status" value="2"/>
</dbReference>
<dbReference type="Gene3D" id="3.30.40.10">
    <property type="entry name" value="Zinc/RING finger domain, C3HC4 (zinc finger)"/>
    <property type="match status" value="1"/>
</dbReference>
<keyword evidence="2 4" id="KW-0863">Zinc-finger</keyword>
<evidence type="ECO:0000259" key="7">
    <source>
        <dbReference type="PROSITE" id="PS50016"/>
    </source>
</evidence>